<dbReference type="InterPro" id="IPR031248">
    <property type="entry name" value="RNF213"/>
</dbReference>
<name>A0ABN9VQ62_9DINO</name>
<evidence type="ECO:0000313" key="1">
    <source>
        <dbReference type="EMBL" id="CAK0875559.1"/>
    </source>
</evidence>
<proteinExistence type="predicted"/>
<keyword evidence="2" id="KW-1185">Reference proteome</keyword>
<evidence type="ECO:0000313" key="2">
    <source>
        <dbReference type="Proteomes" id="UP001189429"/>
    </source>
</evidence>
<dbReference type="PANTHER" id="PTHR22605:SF1">
    <property type="entry name" value="RZ-TYPE DOMAIN-CONTAINING PROTEIN"/>
    <property type="match status" value="1"/>
</dbReference>
<reference evidence="1" key="1">
    <citation type="submission" date="2023-10" db="EMBL/GenBank/DDBJ databases">
        <authorList>
            <person name="Chen Y."/>
            <person name="Shah S."/>
            <person name="Dougan E. K."/>
            <person name="Thang M."/>
            <person name="Chan C."/>
        </authorList>
    </citation>
    <scope>NUCLEOTIDE SEQUENCE [LARGE SCALE GENOMIC DNA]</scope>
</reference>
<dbReference type="EMBL" id="CAUYUJ010017527">
    <property type="protein sequence ID" value="CAK0875559.1"/>
    <property type="molecule type" value="Genomic_DNA"/>
</dbReference>
<gene>
    <name evidence="1" type="ORF">PCOR1329_LOCUS60203</name>
</gene>
<dbReference type="PANTHER" id="PTHR22605">
    <property type="entry name" value="RZ-TYPE DOMAIN-CONTAINING PROTEIN"/>
    <property type="match status" value="1"/>
</dbReference>
<comment type="caution">
    <text evidence="1">The sequence shown here is derived from an EMBL/GenBank/DDBJ whole genome shotgun (WGS) entry which is preliminary data.</text>
</comment>
<sequence length="423" mass="46641">MPKISSSEAAWRQVWPLIRVVDLKMAEAKAKQEVAANLKILKQPGGGPGGREAQRLGALGRLLGVLFGRSAPQVRRLTGLMAASRHLQGDLLMRSMQSSEHGTPVYVCCTDETSKVIDLVLSMYTRRERVPEAEELLLCSAGTTLEQVELLLRRFISARAHGREGLLYCVGGAHLLPYAVQCGAVEALRRLRERLGFEQASALVFVSGRPDQMLTNALRQHSLAAGALPREHLSQAVSKVGELYHGRQLEAVSSELNGVGKTHHILRRVAELQASLKNQPVLNRVEIRETTDVSTLVAALLADPTSPKLPTVVHIDLAHILPSHVDSLLFELLIVGTLRDFKNCTAYHRRPEDVFLVEIPNTPGEHTAGQLSLCTLLPRRPTCAWTSTGSTWSCQRFPPARGASWSTSGRTRTSRWWARRSRP</sequence>
<accession>A0ABN9VQ62</accession>
<dbReference type="Proteomes" id="UP001189429">
    <property type="component" value="Unassembled WGS sequence"/>
</dbReference>
<protein>
    <submittedName>
        <fullName evidence="1">Uncharacterized protein</fullName>
    </submittedName>
</protein>
<organism evidence="1 2">
    <name type="scientific">Prorocentrum cordatum</name>
    <dbReference type="NCBI Taxonomy" id="2364126"/>
    <lineage>
        <taxon>Eukaryota</taxon>
        <taxon>Sar</taxon>
        <taxon>Alveolata</taxon>
        <taxon>Dinophyceae</taxon>
        <taxon>Prorocentrales</taxon>
        <taxon>Prorocentraceae</taxon>
        <taxon>Prorocentrum</taxon>
    </lineage>
</organism>